<protein>
    <submittedName>
        <fullName evidence="2">Uncharacterized protein</fullName>
    </submittedName>
</protein>
<feature type="region of interest" description="Disordered" evidence="1">
    <location>
        <begin position="78"/>
        <end position="105"/>
    </location>
</feature>
<keyword evidence="3" id="KW-1185">Reference proteome</keyword>
<name>A0AAV7VIR5_PLEWA</name>
<proteinExistence type="predicted"/>
<organism evidence="2 3">
    <name type="scientific">Pleurodeles waltl</name>
    <name type="common">Iberian ribbed newt</name>
    <dbReference type="NCBI Taxonomy" id="8319"/>
    <lineage>
        <taxon>Eukaryota</taxon>
        <taxon>Metazoa</taxon>
        <taxon>Chordata</taxon>
        <taxon>Craniata</taxon>
        <taxon>Vertebrata</taxon>
        <taxon>Euteleostomi</taxon>
        <taxon>Amphibia</taxon>
        <taxon>Batrachia</taxon>
        <taxon>Caudata</taxon>
        <taxon>Salamandroidea</taxon>
        <taxon>Salamandridae</taxon>
        <taxon>Pleurodelinae</taxon>
        <taxon>Pleurodeles</taxon>
    </lineage>
</organism>
<dbReference type="AlphaFoldDB" id="A0AAV7VIR5"/>
<evidence type="ECO:0000313" key="2">
    <source>
        <dbReference type="EMBL" id="KAJ1201543.1"/>
    </source>
</evidence>
<comment type="caution">
    <text evidence="2">The sequence shown here is derived from an EMBL/GenBank/DDBJ whole genome shotgun (WGS) entry which is preliminary data.</text>
</comment>
<dbReference type="EMBL" id="JANPWB010000003">
    <property type="protein sequence ID" value="KAJ1201543.1"/>
    <property type="molecule type" value="Genomic_DNA"/>
</dbReference>
<accession>A0AAV7VIR5</accession>
<sequence>MELLPWRKPPTKTATLTLRPPRRYRQTAWRSPPTDRRKTKYHPQYHNLPIRHLFRGGFIADKNTVETGHQRENAHLYTPYKESGRHGTRAAHLASPHLLAPLPGA</sequence>
<evidence type="ECO:0000256" key="1">
    <source>
        <dbReference type="SAM" id="MobiDB-lite"/>
    </source>
</evidence>
<feature type="compositionally biased region" description="Low complexity" evidence="1">
    <location>
        <begin position="90"/>
        <end position="105"/>
    </location>
</feature>
<reference evidence="2" key="1">
    <citation type="journal article" date="2022" name="bioRxiv">
        <title>Sequencing and chromosome-scale assembly of the giantPleurodeles waltlgenome.</title>
        <authorList>
            <person name="Brown T."/>
            <person name="Elewa A."/>
            <person name="Iarovenko S."/>
            <person name="Subramanian E."/>
            <person name="Araus A.J."/>
            <person name="Petzold A."/>
            <person name="Susuki M."/>
            <person name="Suzuki K.-i.T."/>
            <person name="Hayashi T."/>
            <person name="Toyoda A."/>
            <person name="Oliveira C."/>
            <person name="Osipova E."/>
            <person name="Leigh N.D."/>
            <person name="Simon A."/>
            <person name="Yun M.H."/>
        </authorList>
    </citation>
    <scope>NUCLEOTIDE SEQUENCE</scope>
    <source>
        <strain evidence="2">20211129_DDA</strain>
        <tissue evidence="2">Liver</tissue>
    </source>
</reference>
<feature type="region of interest" description="Disordered" evidence="1">
    <location>
        <begin position="22"/>
        <end position="46"/>
    </location>
</feature>
<evidence type="ECO:0000313" key="3">
    <source>
        <dbReference type="Proteomes" id="UP001066276"/>
    </source>
</evidence>
<gene>
    <name evidence="2" type="ORF">NDU88_005351</name>
</gene>
<dbReference type="Proteomes" id="UP001066276">
    <property type="component" value="Chromosome 2_1"/>
</dbReference>